<evidence type="ECO:0000256" key="5">
    <source>
        <dbReference type="ARBA" id="ARBA00022801"/>
    </source>
</evidence>
<evidence type="ECO:0000256" key="6">
    <source>
        <dbReference type="PIRSR" id="PIRSR600223-1"/>
    </source>
</evidence>
<evidence type="ECO:0000256" key="7">
    <source>
        <dbReference type="RuleBase" id="RU362042"/>
    </source>
</evidence>
<comment type="caution">
    <text evidence="9">The sequence shown here is derived from an EMBL/GenBank/DDBJ whole genome shotgun (WGS) entry which is preliminary data.</text>
</comment>
<dbReference type="AlphaFoldDB" id="A0A2M7E7Y4"/>
<dbReference type="InterPro" id="IPR019756">
    <property type="entry name" value="Pept_S26A_signal_pept_1_Ser-AS"/>
</dbReference>
<dbReference type="PRINTS" id="PR00727">
    <property type="entry name" value="LEADERPTASE"/>
</dbReference>
<dbReference type="EC" id="3.4.21.89" evidence="3 7"/>
<dbReference type="EMBL" id="PETL01000246">
    <property type="protein sequence ID" value="PIV63856.1"/>
    <property type="molecule type" value="Genomic_DNA"/>
</dbReference>
<sequence length="177" mass="20659">MINKKKIIVENIKSLFIAFLLAMFIRTFFVQAFKIPSSSMFPTLKVGDRLLANKLVYKFREPERGEIVIFKYPLNPRKDFVKRLIALQGEEVKIMDGKIFIDGKPVKNTLIENRYYYNSGLYGAEFPAKVPENCYYVLGDNSANSKDSRYWGFVPKKNLVGKPLFVYWPLNRIRIVK</sequence>
<evidence type="ECO:0000256" key="2">
    <source>
        <dbReference type="ARBA" id="ARBA00009370"/>
    </source>
</evidence>
<dbReference type="GO" id="GO:0016020">
    <property type="term" value="C:membrane"/>
    <property type="evidence" value="ECO:0007669"/>
    <property type="project" value="UniProtKB-SubCell"/>
</dbReference>
<reference evidence="10" key="1">
    <citation type="submission" date="2017-09" db="EMBL/GenBank/DDBJ databases">
        <title>Depth-based differentiation of microbial function through sediment-hosted aquifers and enrichment of novel symbionts in the deep terrestrial subsurface.</title>
        <authorList>
            <person name="Probst A.J."/>
            <person name="Ladd B."/>
            <person name="Jarett J.K."/>
            <person name="Geller-Mcgrath D.E."/>
            <person name="Sieber C.M.K."/>
            <person name="Emerson J.B."/>
            <person name="Anantharaman K."/>
            <person name="Thomas B.C."/>
            <person name="Malmstrom R."/>
            <person name="Stieglmeier M."/>
            <person name="Klingl A."/>
            <person name="Woyke T."/>
            <person name="Ryan C.M."/>
            <person name="Banfield J.F."/>
        </authorList>
    </citation>
    <scope>NUCLEOTIDE SEQUENCE [LARGE SCALE GENOMIC DNA]</scope>
</reference>
<organism evidence="9 10">
    <name type="scientific">bacterium (Candidatus Ratteibacteria) CG01_land_8_20_14_3_00_40_19</name>
    <dbReference type="NCBI Taxonomy" id="2014290"/>
    <lineage>
        <taxon>Bacteria</taxon>
        <taxon>Candidatus Ratteibacteria</taxon>
    </lineage>
</organism>
<feature type="active site" evidence="6">
    <location>
        <position position="82"/>
    </location>
</feature>
<comment type="catalytic activity">
    <reaction evidence="1 7">
        <text>Cleavage of hydrophobic, N-terminal signal or leader sequences from secreted and periplasmic proteins.</text>
        <dbReference type="EC" id="3.4.21.89"/>
    </reaction>
</comment>
<dbReference type="Gene3D" id="2.10.109.10">
    <property type="entry name" value="Umud Fragment, subunit A"/>
    <property type="match status" value="1"/>
</dbReference>
<dbReference type="InterPro" id="IPR000223">
    <property type="entry name" value="Pept_S26A_signal_pept_1"/>
</dbReference>
<accession>A0A2M7E7Y4</accession>
<dbReference type="InterPro" id="IPR036286">
    <property type="entry name" value="LexA/Signal_pep-like_sf"/>
</dbReference>
<dbReference type="Proteomes" id="UP000228886">
    <property type="component" value="Unassembled WGS sequence"/>
</dbReference>
<comment type="subcellular location">
    <subcellularLocation>
        <location evidence="7">Membrane</location>
        <topology evidence="7">Single-pass type II membrane protein</topology>
    </subcellularLocation>
</comment>
<evidence type="ECO:0000256" key="3">
    <source>
        <dbReference type="ARBA" id="ARBA00013208"/>
    </source>
</evidence>
<dbReference type="PROSITE" id="PS00501">
    <property type="entry name" value="SPASE_I_1"/>
    <property type="match status" value="1"/>
</dbReference>
<dbReference type="GO" id="GO:0004252">
    <property type="term" value="F:serine-type endopeptidase activity"/>
    <property type="evidence" value="ECO:0007669"/>
    <property type="project" value="InterPro"/>
</dbReference>
<dbReference type="InterPro" id="IPR019533">
    <property type="entry name" value="Peptidase_S26"/>
</dbReference>
<evidence type="ECO:0000259" key="8">
    <source>
        <dbReference type="Pfam" id="PF10502"/>
    </source>
</evidence>
<dbReference type="PANTHER" id="PTHR43390:SF1">
    <property type="entry name" value="CHLOROPLAST PROCESSING PEPTIDASE"/>
    <property type="match status" value="1"/>
</dbReference>
<keyword evidence="5 7" id="KW-0378">Hydrolase</keyword>
<dbReference type="SUPFAM" id="SSF51306">
    <property type="entry name" value="LexA/Signal peptidase"/>
    <property type="match status" value="1"/>
</dbReference>
<feature type="domain" description="Peptidase S26" evidence="8">
    <location>
        <begin position="9"/>
        <end position="168"/>
    </location>
</feature>
<evidence type="ECO:0000313" key="9">
    <source>
        <dbReference type="EMBL" id="PIV63856.1"/>
    </source>
</evidence>
<evidence type="ECO:0000256" key="4">
    <source>
        <dbReference type="ARBA" id="ARBA00022670"/>
    </source>
</evidence>
<dbReference type="GO" id="GO:0009003">
    <property type="term" value="F:signal peptidase activity"/>
    <property type="evidence" value="ECO:0007669"/>
    <property type="project" value="UniProtKB-EC"/>
</dbReference>
<evidence type="ECO:0000313" key="10">
    <source>
        <dbReference type="Proteomes" id="UP000228886"/>
    </source>
</evidence>
<proteinExistence type="inferred from homology"/>
<dbReference type="PROSITE" id="PS00761">
    <property type="entry name" value="SPASE_I_3"/>
    <property type="match status" value="1"/>
</dbReference>
<feature type="active site" evidence="6">
    <location>
        <position position="39"/>
    </location>
</feature>
<dbReference type="CDD" id="cd06530">
    <property type="entry name" value="S26_SPase_I"/>
    <property type="match status" value="1"/>
</dbReference>
<comment type="similarity">
    <text evidence="2 7">Belongs to the peptidase S26 family.</text>
</comment>
<dbReference type="GO" id="GO:0006465">
    <property type="term" value="P:signal peptide processing"/>
    <property type="evidence" value="ECO:0007669"/>
    <property type="project" value="InterPro"/>
</dbReference>
<keyword evidence="4 7" id="KW-0645">Protease</keyword>
<dbReference type="NCBIfam" id="TIGR02227">
    <property type="entry name" value="sigpep_I_bact"/>
    <property type="match status" value="1"/>
</dbReference>
<gene>
    <name evidence="9" type="primary">lepB</name>
    <name evidence="9" type="ORF">COS11_05195</name>
</gene>
<dbReference type="Pfam" id="PF10502">
    <property type="entry name" value="Peptidase_S26"/>
    <property type="match status" value="1"/>
</dbReference>
<protein>
    <recommendedName>
        <fullName evidence="3 7">Signal peptidase I</fullName>
        <ecNumber evidence="3 7">3.4.21.89</ecNumber>
    </recommendedName>
</protein>
<dbReference type="InterPro" id="IPR019758">
    <property type="entry name" value="Pept_S26A_signal_pept_1_CS"/>
</dbReference>
<dbReference type="PANTHER" id="PTHR43390">
    <property type="entry name" value="SIGNAL PEPTIDASE I"/>
    <property type="match status" value="1"/>
</dbReference>
<name>A0A2M7E7Y4_9BACT</name>
<evidence type="ECO:0000256" key="1">
    <source>
        <dbReference type="ARBA" id="ARBA00000677"/>
    </source>
</evidence>